<proteinExistence type="predicted"/>
<keyword evidence="2" id="KW-0812">Transmembrane</keyword>
<reference evidence="4" key="2">
    <citation type="journal article" date="2021" name="PeerJ">
        <title>Extensive microbial diversity within the chicken gut microbiome revealed by metagenomics and culture.</title>
        <authorList>
            <person name="Gilroy R."/>
            <person name="Ravi A."/>
            <person name="Getino M."/>
            <person name="Pursley I."/>
            <person name="Horton D.L."/>
            <person name="Alikhan N.F."/>
            <person name="Baker D."/>
            <person name="Gharbi K."/>
            <person name="Hall N."/>
            <person name="Watson M."/>
            <person name="Adriaenssens E.M."/>
            <person name="Foster-Nyarko E."/>
            <person name="Jarju S."/>
            <person name="Secka A."/>
            <person name="Antonio M."/>
            <person name="Oren A."/>
            <person name="Chaudhuri R.R."/>
            <person name="La Ragione R."/>
            <person name="Hildebrand F."/>
            <person name="Pallen M.J."/>
        </authorList>
    </citation>
    <scope>NUCLEOTIDE SEQUENCE</scope>
    <source>
        <strain evidence="4">ChiSjej4B22-8349</strain>
    </source>
</reference>
<keyword evidence="2" id="KW-1133">Transmembrane helix</keyword>
<sequence length="679" mass="72834">MKKLWKRCAAVVTALVMTAGAMGFSGLAGAEQVSAAEDSVTVYISSQEDGAFLHPYGAYEVKADLAESYGYEDDVTDGVSALDVLVRAHELIFGEGNVTDYLTAEDGSVSKFFTEGTYDFGFMVDGEQPHSEETVEYTGMPLSYEGYSVNQAKVGDGARVEFFSYMDSMALDYYPYIYLGGERVNNVEAAANSEIPLNIQGICIGWYGLAVDLSDERLWESVESAQMAWVDAYGNKTDIDGVVTDEDGNVTVTVPDSASVGEQLLLTAYMTEEELSSYATPLIMPVITIQVTDSGEVTGTFERGEAVDDDSQGGGTEKPTDPQVEEATVAVLDNALKEAQEPAFEDEWQVLALARAGAEVPEGYYRQYYDDIAKTLEEYDGKLREGGDLPTDYAKVILALTATGRDVTDVGGYDLTEIMKETYEKKGGTANQVSFALIALNAASGNKNVRMEAFEETLIDKLLSMQNEDGGFSVAGSSERDMSIGSDVDVTAMAVQALTPYRETEKVKTAVDNAVTFLTGAQKENGGYPLVESAAQSIIALTALDMDPATATEDKSDSILDSMMTLYRGDGTFQYGSVEGANDISTEQGTCALVAYQRYLDGDTAFYDMSDVEIQYVDTGAGSQGDSSVQNDKTEQQENGTANAVGTQTGDTFPVELLAVVLVLAALAAGTLIIVKKSL</sequence>
<dbReference type="InterPro" id="IPR008930">
    <property type="entry name" value="Terpenoid_cyclase/PrenylTrfase"/>
</dbReference>
<name>A0A9D1N5N1_9FIRM</name>
<evidence type="ECO:0000313" key="5">
    <source>
        <dbReference type="Proteomes" id="UP000824130"/>
    </source>
</evidence>
<dbReference type="AlphaFoldDB" id="A0A9D1N5N1"/>
<dbReference type="CDD" id="cd00688">
    <property type="entry name" value="ISOPREN_C2_like"/>
    <property type="match status" value="1"/>
</dbReference>
<evidence type="ECO:0000256" key="2">
    <source>
        <dbReference type="SAM" id="Phobius"/>
    </source>
</evidence>
<evidence type="ECO:0000313" key="4">
    <source>
        <dbReference type="EMBL" id="HIU95101.1"/>
    </source>
</evidence>
<keyword evidence="2" id="KW-0472">Membrane</keyword>
<dbReference type="SUPFAM" id="SSF48239">
    <property type="entry name" value="Terpenoid cyclases/Protein prenyltransferases"/>
    <property type="match status" value="1"/>
</dbReference>
<feature type="signal peptide" evidence="3">
    <location>
        <begin position="1"/>
        <end position="30"/>
    </location>
</feature>
<feature type="compositionally biased region" description="Polar residues" evidence="1">
    <location>
        <begin position="624"/>
        <end position="647"/>
    </location>
</feature>
<accession>A0A9D1N5N1</accession>
<evidence type="ECO:0000256" key="1">
    <source>
        <dbReference type="SAM" id="MobiDB-lite"/>
    </source>
</evidence>
<protein>
    <submittedName>
        <fullName evidence="4">Terpene cyclase/mutase family protein</fullName>
    </submittedName>
</protein>
<dbReference type="Proteomes" id="UP000824130">
    <property type="component" value="Unassembled WGS sequence"/>
</dbReference>
<keyword evidence="3" id="KW-0732">Signal</keyword>
<feature type="region of interest" description="Disordered" evidence="1">
    <location>
        <begin position="620"/>
        <end position="647"/>
    </location>
</feature>
<gene>
    <name evidence="4" type="ORF">IAD25_00120</name>
</gene>
<reference evidence="4" key="1">
    <citation type="submission" date="2020-10" db="EMBL/GenBank/DDBJ databases">
        <authorList>
            <person name="Gilroy R."/>
        </authorList>
    </citation>
    <scope>NUCLEOTIDE SEQUENCE</scope>
    <source>
        <strain evidence="4">ChiSjej4B22-8349</strain>
    </source>
</reference>
<dbReference type="EMBL" id="DVOB01000003">
    <property type="protein sequence ID" value="HIU95101.1"/>
    <property type="molecule type" value="Genomic_DNA"/>
</dbReference>
<dbReference type="Gene3D" id="1.50.10.20">
    <property type="match status" value="1"/>
</dbReference>
<organism evidence="4 5">
    <name type="scientific">Candidatus Allocopromorpha excrementipullorum</name>
    <dbReference type="NCBI Taxonomy" id="2840743"/>
    <lineage>
        <taxon>Bacteria</taxon>
        <taxon>Bacillati</taxon>
        <taxon>Bacillota</taxon>
        <taxon>Clostridia</taxon>
        <taxon>Eubacteriales</taxon>
        <taxon>Eubacteriaceae</taxon>
        <taxon>Eubacteriaceae incertae sedis</taxon>
        <taxon>Candidatus Allocopromorpha</taxon>
    </lineage>
</organism>
<comment type="caution">
    <text evidence="4">The sequence shown here is derived from an EMBL/GenBank/DDBJ whole genome shotgun (WGS) entry which is preliminary data.</text>
</comment>
<evidence type="ECO:0000256" key="3">
    <source>
        <dbReference type="SAM" id="SignalP"/>
    </source>
</evidence>
<feature type="transmembrane region" description="Helical" evidence="2">
    <location>
        <begin position="657"/>
        <end position="675"/>
    </location>
</feature>
<feature type="chain" id="PRO_5039436036" evidence="3">
    <location>
        <begin position="31"/>
        <end position="679"/>
    </location>
</feature>